<dbReference type="Gene3D" id="2.60.120.560">
    <property type="entry name" value="Exo-inulinase, domain 1"/>
    <property type="match status" value="1"/>
</dbReference>
<sequence length="297" mass="32556">MINPGQSATLAFSATNADVCTSSSRPRDPNFVVRDLSGNVLVRPARTTIYTIKCKKGAASTSHRAVVTVTPERIILSEIFDSAVPHAPETRIEDGELLAHNWKSVYHGYGSNAVARLFDGQALAIRPKESNSGNETHAGLISGPHPSWPVDVKGNLSVEASLHTEKQLRRNSAPNPWEVGWLLWDYVDKTHFYYFIPKPNGWELGKADPAYPGDQRFLASGNRPIYPIGNRYVVKIVQAVTPTSTTISAFVDGVLLTTFTDRERPYSNGLVGFYSEDAAAYFHSVVVTIPRAVATSK</sequence>
<dbReference type="Proteomes" id="UP000273982">
    <property type="component" value="Chromosome"/>
</dbReference>
<gene>
    <name evidence="1" type="ORF">EHO51_01105</name>
</gene>
<accession>A0A3G8MAU8</accession>
<protein>
    <submittedName>
        <fullName evidence="1">Uncharacterized protein</fullName>
    </submittedName>
</protein>
<name>A0A3G8MAU8_9HYPH</name>
<reference evidence="1 2" key="1">
    <citation type="submission" date="2018-11" db="EMBL/GenBank/DDBJ databases">
        <title>Genome squencing of methanotrophic bacteria isolated from alkaline groundwater in Korea.</title>
        <authorList>
            <person name="Nguyen L.N."/>
        </authorList>
    </citation>
    <scope>NUCLEOTIDE SEQUENCE [LARGE SCALE GENOMIC DNA]</scope>
    <source>
        <strain evidence="1 2">GW6</strain>
    </source>
</reference>
<organism evidence="1 2">
    <name type="scientific">Methylocystis rosea</name>
    <dbReference type="NCBI Taxonomy" id="173366"/>
    <lineage>
        <taxon>Bacteria</taxon>
        <taxon>Pseudomonadati</taxon>
        <taxon>Pseudomonadota</taxon>
        <taxon>Alphaproteobacteria</taxon>
        <taxon>Hyphomicrobiales</taxon>
        <taxon>Methylocystaceae</taxon>
        <taxon>Methylocystis</taxon>
    </lineage>
</organism>
<evidence type="ECO:0000313" key="2">
    <source>
        <dbReference type="Proteomes" id="UP000273982"/>
    </source>
</evidence>
<proteinExistence type="predicted"/>
<evidence type="ECO:0000313" key="1">
    <source>
        <dbReference type="EMBL" id="AZG78445.1"/>
    </source>
</evidence>
<dbReference type="EMBL" id="CP034086">
    <property type="protein sequence ID" value="AZG78445.1"/>
    <property type="molecule type" value="Genomic_DNA"/>
</dbReference>
<dbReference type="KEGG" id="mros:EHO51_01105"/>
<dbReference type="AlphaFoldDB" id="A0A3G8MAU8"/>